<dbReference type="EMBL" id="HG722954">
    <property type="protein sequence ID" value="CDJ64464.1"/>
    <property type="molecule type" value="Genomic_DNA"/>
</dbReference>
<evidence type="ECO:0000313" key="8">
    <source>
        <dbReference type="Proteomes" id="UP000030754"/>
    </source>
</evidence>
<evidence type="ECO:0000256" key="5">
    <source>
        <dbReference type="SAM" id="MobiDB-lite"/>
    </source>
</evidence>
<evidence type="ECO:0000259" key="6">
    <source>
        <dbReference type="PROSITE" id="PS50862"/>
    </source>
</evidence>
<dbReference type="InterPro" id="IPR002314">
    <property type="entry name" value="aa-tRNA-synt_IIb"/>
</dbReference>
<keyword evidence="4" id="KW-0030">Aminoacyl-tRNA synthetase</keyword>
<keyword evidence="1" id="KW-0436">Ligase</keyword>
<keyword evidence="2" id="KW-0547">Nucleotide-binding</keyword>
<gene>
    <name evidence="7" type="ORF">ENH_00070130</name>
</gene>
<reference evidence="7" key="1">
    <citation type="submission" date="2013-10" db="EMBL/GenBank/DDBJ databases">
        <title>Genomic analysis of the causative agents of coccidiosis in chickens.</title>
        <authorList>
            <person name="Reid A.J."/>
            <person name="Blake D."/>
            <person name="Billington K."/>
            <person name="Browne H."/>
            <person name="Dunn M."/>
            <person name="Hung S."/>
            <person name="Kawahara F."/>
            <person name="Miranda-Saavedra D."/>
            <person name="Mourier T."/>
            <person name="Nagra H."/>
            <person name="Otto T.D."/>
            <person name="Rawlings N."/>
            <person name="Sanchez A."/>
            <person name="Sanders M."/>
            <person name="Subramaniam C."/>
            <person name="Tay Y."/>
            <person name="Dear P."/>
            <person name="Doerig C."/>
            <person name="Gruber A."/>
            <person name="Parkinson J."/>
            <person name="Shirley M."/>
            <person name="Wan K.L."/>
            <person name="Berriman M."/>
            <person name="Tomley F."/>
            <person name="Pain A."/>
        </authorList>
    </citation>
    <scope>NUCLEOTIDE SEQUENCE [LARGE SCALE GENOMIC DNA]</scope>
    <source>
        <strain evidence="7">Houghton</strain>
    </source>
</reference>
<sequence length="616" mass="67587">MAAEPLAPATYSHQASVVIPAVLAPHSSLSMDSHNHPFHSSALAASFRQKANAKLLVPAKRKEYLRYVFMTSPWQRLASGPHPRRPFTRRCAARHATCLRVNASARALRRSRMLATADYLAGGLPRACLASKLPMPSGAQRESEWDKAVRHGHNQPPLNEGNSAKVVSETAEERESDSEPSCMEKGGDNPVPCPFNDRSAAASTAARLLEKARLVQATSSGLFCMLPLGFRVLKKIETVCHEELAGTGAPPLSLPSLMPMEWLHDSDRVHAFGASLYKVEDRRTRHFFLPPTSEEAAAWLAAHFVRSHKELPLMFYQIGPKFRDEARPRAGCLRTREFVMLEAYSFHQNAACRDATYRKMDECFRRILSRLGAGPVHRIQADPGTMGGPCSHEYHVCSILGSGQTTPRLDRPNESHNGAHGATAPYLCGGTCLEVGHCFQLPKAYCEAARARFMDPQGVVKVPFMCSYGLGVSRLIAHLALSHQDMKGLLFPPQVAPFCVAIIPQPAARWNDGRSAARLGRALFRRLHKTATEAGGSADVFLDDRRGPTLRQMQMHADLIGIPHQVIIKHDLLRTSGKPCVLYISRTCGSADVLPLRDALNKLQGALLDVAAPKGL</sequence>
<evidence type="ECO:0000313" key="7">
    <source>
        <dbReference type="EMBL" id="CDJ64464.1"/>
    </source>
</evidence>
<dbReference type="Proteomes" id="UP000030754">
    <property type="component" value="Unassembled WGS sequence"/>
</dbReference>
<dbReference type="PRINTS" id="PR01043">
    <property type="entry name" value="TRNASYNTHGLY"/>
</dbReference>
<dbReference type="Gene3D" id="3.30.930.10">
    <property type="entry name" value="Bira Bifunctional Protein, Domain 2"/>
    <property type="match status" value="1"/>
</dbReference>
<dbReference type="SUPFAM" id="SSF55681">
    <property type="entry name" value="Class II aaRS and biotin synthetases"/>
    <property type="match status" value="1"/>
</dbReference>
<dbReference type="OrthoDB" id="10267474at2759"/>
<dbReference type="InterPro" id="IPR050062">
    <property type="entry name" value="Pro-tRNA_synthetase"/>
</dbReference>
<keyword evidence="3" id="KW-0067">ATP-binding</keyword>
<dbReference type="GO" id="GO:0004827">
    <property type="term" value="F:proline-tRNA ligase activity"/>
    <property type="evidence" value="ECO:0007669"/>
    <property type="project" value="TreeGrafter"/>
</dbReference>
<feature type="region of interest" description="Disordered" evidence="5">
    <location>
        <begin position="138"/>
        <end position="190"/>
    </location>
</feature>
<dbReference type="RefSeq" id="XP_013432931.1">
    <property type="nucleotide sequence ID" value="XM_013577477.1"/>
</dbReference>
<organism evidence="7 8">
    <name type="scientific">Eimeria necatrix</name>
    <dbReference type="NCBI Taxonomy" id="51315"/>
    <lineage>
        <taxon>Eukaryota</taxon>
        <taxon>Sar</taxon>
        <taxon>Alveolata</taxon>
        <taxon>Apicomplexa</taxon>
        <taxon>Conoidasida</taxon>
        <taxon>Coccidia</taxon>
        <taxon>Eucoccidiorida</taxon>
        <taxon>Eimeriorina</taxon>
        <taxon>Eimeriidae</taxon>
        <taxon>Eimeria</taxon>
    </lineage>
</organism>
<dbReference type="PANTHER" id="PTHR42753">
    <property type="entry name" value="MITOCHONDRIAL RIBOSOME PROTEIN L39/PROLYL-TRNA LIGASE FAMILY MEMBER"/>
    <property type="match status" value="1"/>
</dbReference>
<dbReference type="PANTHER" id="PTHR42753:SF2">
    <property type="entry name" value="PROLINE--TRNA LIGASE"/>
    <property type="match status" value="1"/>
</dbReference>
<dbReference type="PROSITE" id="PS50862">
    <property type="entry name" value="AA_TRNA_LIGASE_II"/>
    <property type="match status" value="1"/>
</dbReference>
<reference evidence="7" key="2">
    <citation type="submission" date="2013-10" db="EMBL/GenBank/DDBJ databases">
        <authorList>
            <person name="Aslett M."/>
        </authorList>
    </citation>
    <scope>NUCLEOTIDE SEQUENCE [LARGE SCALE GENOMIC DNA]</scope>
    <source>
        <strain evidence="7">Houghton</strain>
    </source>
</reference>
<protein>
    <recommendedName>
        <fullName evidence="6">Aminoacyl-transfer RNA synthetases class-II family profile domain-containing protein</fullName>
    </recommendedName>
</protein>
<dbReference type="AlphaFoldDB" id="U6MPP1"/>
<dbReference type="Gene3D" id="3.40.50.800">
    <property type="entry name" value="Anticodon-binding domain"/>
    <property type="match status" value="1"/>
</dbReference>
<dbReference type="GO" id="GO:0005524">
    <property type="term" value="F:ATP binding"/>
    <property type="evidence" value="ECO:0007669"/>
    <property type="project" value="UniProtKB-KW"/>
</dbReference>
<dbReference type="GeneID" id="25477146"/>
<keyword evidence="8" id="KW-1185">Reference proteome</keyword>
<dbReference type="VEuPathDB" id="ToxoDB:ENH_00070130"/>
<dbReference type="InterPro" id="IPR036621">
    <property type="entry name" value="Anticodon-bd_dom_sf"/>
</dbReference>
<evidence type="ECO:0000256" key="2">
    <source>
        <dbReference type="ARBA" id="ARBA00022741"/>
    </source>
</evidence>
<dbReference type="GO" id="GO:0006433">
    <property type="term" value="P:prolyl-tRNA aminoacylation"/>
    <property type="evidence" value="ECO:0007669"/>
    <property type="project" value="TreeGrafter"/>
</dbReference>
<dbReference type="InterPro" id="IPR006195">
    <property type="entry name" value="aa-tRNA-synth_II"/>
</dbReference>
<proteinExistence type="predicted"/>
<evidence type="ECO:0000256" key="1">
    <source>
        <dbReference type="ARBA" id="ARBA00022598"/>
    </source>
</evidence>
<dbReference type="InterPro" id="IPR045864">
    <property type="entry name" value="aa-tRNA-synth_II/BPL/LPL"/>
</dbReference>
<dbReference type="SUPFAM" id="SSF52954">
    <property type="entry name" value="Class II aaRS ABD-related"/>
    <property type="match status" value="1"/>
</dbReference>
<accession>U6MPP1</accession>
<name>U6MPP1_9EIME</name>
<feature type="domain" description="Aminoacyl-transfer RNA synthetases class-II family profile" evidence="6">
    <location>
        <begin position="229"/>
        <end position="492"/>
    </location>
</feature>
<evidence type="ECO:0000256" key="3">
    <source>
        <dbReference type="ARBA" id="ARBA00022840"/>
    </source>
</evidence>
<dbReference type="Pfam" id="PF00587">
    <property type="entry name" value="tRNA-synt_2b"/>
    <property type="match status" value="1"/>
</dbReference>
<evidence type="ECO:0000256" key="4">
    <source>
        <dbReference type="ARBA" id="ARBA00023146"/>
    </source>
</evidence>